<sequence length="428" mass="48025">MTVAVYQGKGAEEDWRKDISRNSCLRHPNFIQLCGLTTSSLMHAIIFHDDLIPLGSLLNLYQKSRTLTIYCITECTFWIRRSTGELCADLISSNISHRIQTPQPDSHEISSSPPSIERGMAVDSLSVQKYHEIFYWDVSQVRHIHKSTQTTVNLGGLISWPLSDHFELPLALASLSHVEVPPHSWYIAQGLLGFKGGGEVTGSGWTRWKAGDIMNRTLRIHIWHWNPECWLSQANHIFDRLKLNGNFGDLVIVDDITFEIPIQAVPEGYLFLPAPSSLGTGVTLPEGYLFVCPVDDLRVGPCSFRWPDRPVYWSIDPSGSRPLGMEEATGLGFPPLQFNTIIRGKCWDHTAYTDLRRFHLAKGFDPTSQDIARHLGDPLYHLTQQSAHDDCYLLATGVGPEAGKYNTAGQGTTTPTLLLWARKLQPPR</sequence>
<name>A0AAD7MTL3_9AGAR</name>
<keyword evidence="2" id="KW-1185">Reference proteome</keyword>
<proteinExistence type="predicted"/>
<reference evidence="1" key="1">
    <citation type="submission" date="2023-03" db="EMBL/GenBank/DDBJ databases">
        <title>Massive genome expansion in bonnet fungi (Mycena s.s.) driven by repeated elements and novel gene families across ecological guilds.</title>
        <authorList>
            <consortium name="Lawrence Berkeley National Laboratory"/>
            <person name="Harder C.B."/>
            <person name="Miyauchi S."/>
            <person name="Viragh M."/>
            <person name="Kuo A."/>
            <person name="Thoen E."/>
            <person name="Andreopoulos B."/>
            <person name="Lu D."/>
            <person name="Skrede I."/>
            <person name="Drula E."/>
            <person name="Henrissat B."/>
            <person name="Morin E."/>
            <person name="Kohler A."/>
            <person name="Barry K."/>
            <person name="LaButti K."/>
            <person name="Morin E."/>
            <person name="Salamov A."/>
            <person name="Lipzen A."/>
            <person name="Mereny Z."/>
            <person name="Hegedus B."/>
            <person name="Baldrian P."/>
            <person name="Stursova M."/>
            <person name="Weitz H."/>
            <person name="Taylor A."/>
            <person name="Grigoriev I.V."/>
            <person name="Nagy L.G."/>
            <person name="Martin F."/>
            <person name="Kauserud H."/>
        </authorList>
    </citation>
    <scope>NUCLEOTIDE SEQUENCE</scope>
    <source>
        <strain evidence="1">CBHHK182m</strain>
    </source>
</reference>
<gene>
    <name evidence="1" type="ORF">B0H16DRAFT_1581446</name>
</gene>
<protein>
    <submittedName>
        <fullName evidence="1">Uncharacterized protein</fullName>
    </submittedName>
</protein>
<accession>A0AAD7MTL3</accession>
<organism evidence="1 2">
    <name type="scientific">Mycena metata</name>
    <dbReference type="NCBI Taxonomy" id="1033252"/>
    <lineage>
        <taxon>Eukaryota</taxon>
        <taxon>Fungi</taxon>
        <taxon>Dikarya</taxon>
        <taxon>Basidiomycota</taxon>
        <taxon>Agaricomycotina</taxon>
        <taxon>Agaricomycetes</taxon>
        <taxon>Agaricomycetidae</taxon>
        <taxon>Agaricales</taxon>
        <taxon>Marasmiineae</taxon>
        <taxon>Mycenaceae</taxon>
        <taxon>Mycena</taxon>
    </lineage>
</organism>
<dbReference type="AlphaFoldDB" id="A0AAD7MTL3"/>
<dbReference type="Proteomes" id="UP001215598">
    <property type="component" value="Unassembled WGS sequence"/>
</dbReference>
<evidence type="ECO:0000313" key="2">
    <source>
        <dbReference type="Proteomes" id="UP001215598"/>
    </source>
</evidence>
<dbReference type="EMBL" id="JARKIB010000145">
    <property type="protein sequence ID" value="KAJ7732441.1"/>
    <property type="molecule type" value="Genomic_DNA"/>
</dbReference>
<evidence type="ECO:0000313" key="1">
    <source>
        <dbReference type="EMBL" id="KAJ7732441.1"/>
    </source>
</evidence>
<comment type="caution">
    <text evidence="1">The sequence shown here is derived from an EMBL/GenBank/DDBJ whole genome shotgun (WGS) entry which is preliminary data.</text>
</comment>